<feature type="transmembrane region" description="Helical" evidence="2">
    <location>
        <begin position="231"/>
        <end position="251"/>
    </location>
</feature>
<keyword evidence="2" id="KW-0472">Membrane</keyword>
<keyword evidence="2" id="KW-1133">Transmembrane helix</keyword>
<keyword evidence="2" id="KW-0812">Transmembrane</keyword>
<feature type="compositionally biased region" description="Polar residues" evidence="1">
    <location>
        <begin position="286"/>
        <end position="302"/>
    </location>
</feature>
<feature type="region of interest" description="Disordered" evidence="1">
    <location>
        <begin position="286"/>
        <end position="309"/>
    </location>
</feature>
<feature type="transmembrane region" description="Helical" evidence="2">
    <location>
        <begin position="50"/>
        <end position="70"/>
    </location>
</feature>
<dbReference type="STRING" id="50990.A0A4Y7Q9E5"/>
<evidence type="ECO:0000259" key="3">
    <source>
        <dbReference type="Pfam" id="PF20152"/>
    </source>
</evidence>
<gene>
    <name evidence="4" type="ORF">BD410DRAFT_160284</name>
</gene>
<evidence type="ECO:0000313" key="5">
    <source>
        <dbReference type="Proteomes" id="UP000294933"/>
    </source>
</evidence>
<feature type="transmembrane region" description="Helical" evidence="2">
    <location>
        <begin position="90"/>
        <end position="111"/>
    </location>
</feature>
<proteinExistence type="predicted"/>
<sequence length="309" mass="34301">MLVPAAGGGGLNSFEPNFWGLAVATILLGVSIFQGYIFFTNYNDSCRLRLFVAVLLLLDFSTTFFYSFALREMLIVNRGSPSNLSGAGPTLLAESTATLVVTWLTHLFFAFRVYQINHGNRIVPVLIVIFASLSLAAGIIRVKFMVVLSLNNMVTLRYKILNTLSGVFAAISDILATVSMCLTFVHSAFDTKRLDSVLRHLMIYTFNRGIIVTSAQILVVVLYVYAPQKFYWFPVHICLSKLYVNTLLAMLNSRARLRSKISQTVDFAPNILHFTHASDAMTTTVKLRNSPSGDSEGTTVQSLDIEEEK</sequence>
<organism evidence="4 5">
    <name type="scientific">Rickenella mellea</name>
    <dbReference type="NCBI Taxonomy" id="50990"/>
    <lineage>
        <taxon>Eukaryota</taxon>
        <taxon>Fungi</taxon>
        <taxon>Dikarya</taxon>
        <taxon>Basidiomycota</taxon>
        <taxon>Agaricomycotina</taxon>
        <taxon>Agaricomycetes</taxon>
        <taxon>Hymenochaetales</taxon>
        <taxon>Rickenellaceae</taxon>
        <taxon>Rickenella</taxon>
    </lineage>
</organism>
<reference evidence="4 5" key="1">
    <citation type="submission" date="2018-06" db="EMBL/GenBank/DDBJ databases">
        <title>A transcriptomic atlas of mushroom development highlights an independent origin of complex multicellularity.</title>
        <authorList>
            <consortium name="DOE Joint Genome Institute"/>
            <person name="Krizsan K."/>
            <person name="Almasi E."/>
            <person name="Merenyi Z."/>
            <person name="Sahu N."/>
            <person name="Viragh M."/>
            <person name="Koszo T."/>
            <person name="Mondo S."/>
            <person name="Kiss B."/>
            <person name="Balint B."/>
            <person name="Kues U."/>
            <person name="Barry K."/>
            <person name="Hegedus J.C."/>
            <person name="Henrissat B."/>
            <person name="Johnson J."/>
            <person name="Lipzen A."/>
            <person name="Ohm R."/>
            <person name="Nagy I."/>
            <person name="Pangilinan J."/>
            <person name="Yan J."/>
            <person name="Xiong Y."/>
            <person name="Grigoriev I.V."/>
            <person name="Hibbett D.S."/>
            <person name="Nagy L.G."/>
        </authorList>
    </citation>
    <scope>NUCLEOTIDE SEQUENCE [LARGE SCALE GENOMIC DNA]</scope>
    <source>
        <strain evidence="4 5">SZMC22713</strain>
    </source>
</reference>
<name>A0A4Y7Q9E5_9AGAM</name>
<feature type="domain" description="DUF6534" evidence="3">
    <location>
        <begin position="169"/>
        <end position="255"/>
    </location>
</feature>
<accession>A0A4Y7Q9E5</accession>
<protein>
    <recommendedName>
        <fullName evidence="3">DUF6534 domain-containing protein</fullName>
    </recommendedName>
</protein>
<feature type="transmembrane region" description="Helical" evidence="2">
    <location>
        <begin position="123"/>
        <end position="144"/>
    </location>
</feature>
<dbReference type="PANTHER" id="PTHR40465:SF1">
    <property type="entry name" value="DUF6534 DOMAIN-CONTAINING PROTEIN"/>
    <property type="match status" value="1"/>
</dbReference>
<dbReference type="VEuPathDB" id="FungiDB:BD410DRAFT_160284"/>
<keyword evidence="5" id="KW-1185">Reference proteome</keyword>
<dbReference type="AlphaFoldDB" id="A0A4Y7Q9E5"/>
<feature type="transmembrane region" description="Helical" evidence="2">
    <location>
        <begin position="201"/>
        <end position="225"/>
    </location>
</feature>
<dbReference type="EMBL" id="ML170170">
    <property type="protein sequence ID" value="TDL23430.1"/>
    <property type="molecule type" value="Genomic_DNA"/>
</dbReference>
<evidence type="ECO:0000256" key="2">
    <source>
        <dbReference type="SAM" id="Phobius"/>
    </source>
</evidence>
<dbReference type="Pfam" id="PF20152">
    <property type="entry name" value="DUF6534"/>
    <property type="match status" value="1"/>
</dbReference>
<feature type="transmembrane region" description="Helical" evidence="2">
    <location>
        <begin position="18"/>
        <end position="38"/>
    </location>
</feature>
<feature type="transmembrane region" description="Helical" evidence="2">
    <location>
        <begin position="164"/>
        <end position="189"/>
    </location>
</feature>
<dbReference type="PANTHER" id="PTHR40465">
    <property type="entry name" value="CHROMOSOME 1, WHOLE GENOME SHOTGUN SEQUENCE"/>
    <property type="match status" value="1"/>
</dbReference>
<dbReference type="InterPro" id="IPR045339">
    <property type="entry name" value="DUF6534"/>
</dbReference>
<evidence type="ECO:0000313" key="4">
    <source>
        <dbReference type="EMBL" id="TDL23430.1"/>
    </source>
</evidence>
<evidence type="ECO:0000256" key="1">
    <source>
        <dbReference type="SAM" id="MobiDB-lite"/>
    </source>
</evidence>
<dbReference type="OrthoDB" id="3214861at2759"/>
<dbReference type="Proteomes" id="UP000294933">
    <property type="component" value="Unassembled WGS sequence"/>
</dbReference>